<evidence type="ECO:0000313" key="1">
    <source>
        <dbReference type="EMBL" id="MBW70901.1"/>
    </source>
</evidence>
<protein>
    <submittedName>
        <fullName evidence="1">Putative secreted protein</fullName>
    </submittedName>
</protein>
<dbReference type="AlphaFoldDB" id="A0A2M4D094"/>
<sequence>MMLRRLASNCLLSRCIFLPKFLHPSPAAIWMPSEHRGNTSIIDPAQPPRCCSSFLSLSLCATSTCATKDD</sequence>
<organism evidence="1">
    <name type="scientific">Anopheles darlingi</name>
    <name type="common">Mosquito</name>
    <dbReference type="NCBI Taxonomy" id="43151"/>
    <lineage>
        <taxon>Eukaryota</taxon>
        <taxon>Metazoa</taxon>
        <taxon>Ecdysozoa</taxon>
        <taxon>Arthropoda</taxon>
        <taxon>Hexapoda</taxon>
        <taxon>Insecta</taxon>
        <taxon>Pterygota</taxon>
        <taxon>Neoptera</taxon>
        <taxon>Endopterygota</taxon>
        <taxon>Diptera</taxon>
        <taxon>Nematocera</taxon>
        <taxon>Culicoidea</taxon>
        <taxon>Culicidae</taxon>
        <taxon>Anophelinae</taxon>
        <taxon>Anopheles</taxon>
    </lineage>
</organism>
<accession>A0A2M4D094</accession>
<proteinExistence type="predicted"/>
<dbReference type="EMBL" id="GGFL01006723">
    <property type="protein sequence ID" value="MBW70901.1"/>
    <property type="molecule type" value="Transcribed_RNA"/>
</dbReference>
<name>A0A2M4D094_ANODA</name>
<reference evidence="1" key="1">
    <citation type="submission" date="2018-01" db="EMBL/GenBank/DDBJ databases">
        <title>An insight into the sialome of Amazonian anophelines.</title>
        <authorList>
            <person name="Ribeiro J.M."/>
            <person name="Scarpassa V."/>
            <person name="Calvo E."/>
        </authorList>
    </citation>
    <scope>NUCLEOTIDE SEQUENCE</scope>
</reference>